<evidence type="ECO:0000313" key="4">
    <source>
        <dbReference type="Proteomes" id="UP000185999"/>
    </source>
</evidence>
<dbReference type="InterPro" id="IPR004394">
    <property type="entry name" value="Iojap/RsfS/C7orf30"/>
</dbReference>
<dbReference type="PANTHER" id="PTHR21043">
    <property type="entry name" value="IOJAP SUPERFAMILY ORTHOLOG"/>
    <property type="match status" value="1"/>
</dbReference>
<name>A0A1N7J7F1_9GAMM</name>
<dbReference type="Proteomes" id="UP000185999">
    <property type="component" value="Unassembled WGS sequence"/>
</dbReference>
<dbReference type="Pfam" id="PF02410">
    <property type="entry name" value="RsfS"/>
    <property type="match status" value="1"/>
</dbReference>
<comment type="subcellular location">
    <subcellularLocation>
        <location evidence="2">Cytoplasm</location>
    </subcellularLocation>
</comment>
<dbReference type="STRING" id="619304.SAMN05421760_101719"/>
<dbReference type="GO" id="GO:0005737">
    <property type="term" value="C:cytoplasm"/>
    <property type="evidence" value="ECO:0007669"/>
    <property type="project" value="UniProtKB-SubCell"/>
</dbReference>
<evidence type="ECO:0000256" key="2">
    <source>
        <dbReference type="HAMAP-Rule" id="MF_01477"/>
    </source>
</evidence>
<comment type="subunit">
    <text evidence="2">Interacts with ribosomal protein uL14 (rplN).</text>
</comment>
<dbReference type="RefSeq" id="WP_054342882.1">
    <property type="nucleotide sequence ID" value="NZ_FTOE01000001.1"/>
</dbReference>
<dbReference type="PANTHER" id="PTHR21043:SF0">
    <property type="entry name" value="MITOCHONDRIAL ASSEMBLY OF RIBOSOMAL LARGE SUBUNIT PROTEIN 1"/>
    <property type="match status" value="1"/>
</dbReference>
<keyword evidence="2" id="KW-0678">Repressor</keyword>
<dbReference type="GO" id="GO:0043023">
    <property type="term" value="F:ribosomal large subunit binding"/>
    <property type="evidence" value="ECO:0007669"/>
    <property type="project" value="TreeGrafter"/>
</dbReference>
<dbReference type="AlphaFoldDB" id="A0A1N7J7F1"/>
<evidence type="ECO:0000313" key="3">
    <source>
        <dbReference type="EMBL" id="SIS45252.1"/>
    </source>
</evidence>
<dbReference type="InterPro" id="IPR043519">
    <property type="entry name" value="NT_sf"/>
</dbReference>
<dbReference type="HAMAP" id="MF_01477">
    <property type="entry name" value="Iojap_RsfS"/>
    <property type="match status" value="1"/>
</dbReference>
<evidence type="ECO:0000256" key="1">
    <source>
        <dbReference type="ARBA" id="ARBA00010574"/>
    </source>
</evidence>
<dbReference type="Gene3D" id="3.30.460.10">
    <property type="entry name" value="Beta Polymerase, domain 2"/>
    <property type="match status" value="1"/>
</dbReference>
<dbReference type="GO" id="GO:0017148">
    <property type="term" value="P:negative regulation of translation"/>
    <property type="evidence" value="ECO:0007669"/>
    <property type="project" value="UniProtKB-UniRule"/>
</dbReference>
<keyword evidence="4" id="KW-1185">Reference proteome</keyword>
<comment type="similarity">
    <text evidence="1 2">Belongs to the Iojap/RsfS family.</text>
</comment>
<dbReference type="GO" id="GO:0090071">
    <property type="term" value="P:negative regulation of ribosome biogenesis"/>
    <property type="evidence" value="ECO:0007669"/>
    <property type="project" value="UniProtKB-UniRule"/>
</dbReference>
<sequence length="128" mass="14013">MQTEQLIEIVRGALEDVKARDIEVIDVRGKSSITSYMVVASGTSKRHVVSLAHAVSDKVKEVGIQPLGTEGQTDGEWVLVDLGEVVVHVLMPDARSYYDLEHLWRFDSREDATSEAALETGSDTKVSG</sequence>
<gene>
    <name evidence="2" type="primary">rsfS</name>
    <name evidence="3" type="ORF">SAMN05421760_101719</name>
</gene>
<dbReference type="GO" id="GO:0042256">
    <property type="term" value="P:cytosolic ribosome assembly"/>
    <property type="evidence" value="ECO:0007669"/>
    <property type="project" value="UniProtKB-UniRule"/>
</dbReference>
<protein>
    <recommendedName>
        <fullName evidence="2">Ribosomal silencing factor RsfS</fullName>
    </recommendedName>
</protein>
<proteinExistence type="inferred from homology"/>
<organism evidence="3 4">
    <name type="scientific">Neptunomonas antarctica</name>
    <dbReference type="NCBI Taxonomy" id="619304"/>
    <lineage>
        <taxon>Bacteria</taxon>
        <taxon>Pseudomonadati</taxon>
        <taxon>Pseudomonadota</taxon>
        <taxon>Gammaproteobacteria</taxon>
        <taxon>Oceanospirillales</taxon>
        <taxon>Oceanospirillaceae</taxon>
        <taxon>Neptunomonas</taxon>
    </lineage>
</organism>
<dbReference type="EMBL" id="FTOE01000001">
    <property type="protein sequence ID" value="SIS45252.1"/>
    <property type="molecule type" value="Genomic_DNA"/>
</dbReference>
<dbReference type="SUPFAM" id="SSF81301">
    <property type="entry name" value="Nucleotidyltransferase"/>
    <property type="match status" value="1"/>
</dbReference>
<keyword evidence="2" id="KW-0963">Cytoplasm</keyword>
<dbReference type="NCBIfam" id="TIGR00090">
    <property type="entry name" value="rsfS_iojap_ybeB"/>
    <property type="match status" value="1"/>
</dbReference>
<keyword evidence="2" id="KW-0810">Translation regulation</keyword>
<dbReference type="OrthoDB" id="9793681at2"/>
<reference evidence="4" key="1">
    <citation type="submission" date="2017-01" db="EMBL/GenBank/DDBJ databases">
        <authorList>
            <person name="Varghese N."/>
            <person name="Submissions S."/>
        </authorList>
    </citation>
    <scope>NUCLEOTIDE SEQUENCE [LARGE SCALE GENOMIC DNA]</scope>
    <source>
        <strain evidence="4">DSM 22306</strain>
    </source>
</reference>
<accession>A0A1N7J7F1</accession>
<comment type="function">
    <text evidence="2">Functions as a ribosomal silencing factor. Interacts with ribosomal protein uL14 (rplN), blocking formation of intersubunit bridge B8. Prevents association of the 30S and 50S ribosomal subunits and the formation of functional ribosomes, thus repressing translation.</text>
</comment>